<protein>
    <submittedName>
        <fullName evidence="1">Uncharacterized protein</fullName>
    </submittedName>
</protein>
<dbReference type="Proteomes" id="UP000248326">
    <property type="component" value="Unassembled WGS sequence"/>
</dbReference>
<organism evidence="1 2">
    <name type="scientific">Deinococcus yavapaiensis KR-236</name>
    <dbReference type="NCBI Taxonomy" id="694435"/>
    <lineage>
        <taxon>Bacteria</taxon>
        <taxon>Thermotogati</taxon>
        <taxon>Deinococcota</taxon>
        <taxon>Deinococci</taxon>
        <taxon>Deinococcales</taxon>
        <taxon>Deinococcaceae</taxon>
        <taxon>Deinococcus</taxon>
    </lineage>
</organism>
<keyword evidence="2" id="KW-1185">Reference proteome</keyword>
<reference evidence="1 2" key="1">
    <citation type="submission" date="2018-06" db="EMBL/GenBank/DDBJ databases">
        <title>Genomic Encyclopedia of Type Strains, Phase IV (KMG-IV): sequencing the most valuable type-strain genomes for metagenomic binning, comparative biology and taxonomic classification.</title>
        <authorList>
            <person name="Goeker M."/>
        </authorList>
    </citation>
    <scope>NUCLEOTIDE SEQUENCE [LARGE SCALE GENOMIC DNA]</scope>
    <source>
        <strain evidence="1 2">DSM 18048</strain>
    </source>
</reference>
<dbReference type="RefSeq" id="WP_110887706.1">
    <property type="nucleotide sequence ID" value="NZ_QJSX01000012.1"/>
</dbReference>
<gene>
    <name evidence="1" type="ORF">DES52_112145</name>
</gene>
<dbReference type="AlphaFoldDB" id="A0A318S544"/>
<evidence type="ECO:0000313" key="1">
    <source>
        <dbReference type="EMBL" id="PYE52823.1"/>
    </source>
</evidence>
<evidence type="ECO:0000313" key="2">
    <source>
        <dbReference type="Proteomes" id="UP000248326"/>
    </source>
</evidence>
<dbReference type="EMBL" id="QJSX01000012">
    <property type="protein sequence ID" value="PYE52823.1"/>
    <property type="molecule type" value="Genomic_DNA"/>
</dbReference>
<comment type="caution">
    <text evidence="1">The sequence shown here is derived from an EMBL/GenBank/DDBJ whole genome shotgun (WGS) entry which is preliminary data.</text>
</comment>
<name>A0A318S544_9DEIO</name>
<sequence>MAILVTFQPNASAAEIKESLSQPLVFGDLELAVTRSPQTRGNQVTASFAAQAWLGEARAFIGPHGHAIIAVLFRASHERVDAQVLDGLIGSIRFTAPQQGNLVRQWQEALKGMMVRKVSSSANHTSEQSAHFCSDGQYAFFRAFNASVSVPGGTEFPGMNLSNPSHEEAFGRWRVAPTGASTAVVLLEMQDGSRTRVPIALQNGTMLVDGEPWARNKSNRCA</sequence>
<proteinExistence type="predicted"/>
<dbReference type="OrthoDB" id="822236at2"/>
<accession>A0A318S544</accession>